<evidence type="ECO:0000313" key="2">
    <source>
        <dbReference type="EMBL" id="ESZ96652.1"/>
    </source>
</evidence>
<name>W9CIR6_SCLBF</name>
<keyword evidence="1" id="KW-0472">Membrane</keyword>
<feature type="transmembrane region" description="Helical" evidence="1">
    <location>
        <begin position="20"/>
        <end position="44"/>
    </location>
</feature>
<dbReference type="PANTHER" id="PTHR42077">
    <property type="entry name" value="YALI0F30239P"/>
    <property type="match status" value="1"/>
</dbReference>
<keyword evidence="3" id="KW-1185">Reference proteome</keyword>
<dbReference type="PANTHER" id="PTHR42077:SF1">
    <property type="entry name" value="YALI0F30239P"/>
    <property type="match status" value="1"/>
</dbReference>
<proteinExistence type="predicted"/>
<evidence type="ECO:0000313" key="3">
    <source>
        <dbReference type="Proteomes" id="UP000019487"/>
    </source>
</evidence>
<dbReference type="EMBL" id="AYSA01000130">
    <property type="protein sequence ID" value="ESZ96652.1"/>
    <property type="molecule type" value="Genomic_DNA"/>
</dbReference>
<reference evidence="2 3" key="1">
    <citation type="journal article" date="2014" name="Genome Announc.">
        <title>Draft genome sequence of Sclerotinia borealis, a psychrophilic plant pathogenic fungus.</title>
        <authorList>
            <person name="Mardanov A.V."/>
            <person name="Beletsky A.V."/>
            <person name="Kadnikov V.V."/>
            <person name="Ignatov A.N."/>
            <person name="Ravin N.V."/>
        </authorList>
    </citation>
    <scope>NUCLEOTIDE SEQUENCE [LARGE SCALE GENOMIC DNA]</scope>
    <source>
        <strain evidence="3">F-4157</strain>
    </source>
</reference>
<sequence>MAWGSSSKPLPPPRSALSKLLPLLIFLIVLGAFAFVGYQVYLVTQQVSKSASDKMASKNMSFTKDGLKVGVKELKNESYVDKTQGFLVKAWNLSTWPAYQSRLGWNKENGNGNGNGNGGNVEARKPQCRLAVQNMGSGERTGRFSDISNCSPLFVCITVQQTHLMAAQNPGRDMGTDRAFMS</sequence>
<dbReference type="AlphaFoldDB" id="W9CIR6"/>
<keyword evidence="1" id="KW-1133">Transmembrane helix</keyword>
<protein>
    <submittedName>
        <fullName evidence="2">Uncharacterized protein</fullName>
    </submittedName>
</protein>
<comment type="caution">
    <text evidence="2">The sequence shown here is derived from an EMBL/GenBank/DDBJ whole genome shotgun (WGS) entry which is preliminary data.</text>
</comment>
<gene>
    <name evidence="2" type="ORF">SBOR_2962</name>
</gene>
<dbReference type="Proteomes" id="UP000019487">
    <property type="component" value="Unassembled WGS sequence"/>
</dbReference>
<evidence type="ECO:0000256" key="1">
    <source>
        <dbReference type="SAM" id="Phobius"/>
    </source>
</evidence>
<accession>W9CIR6</accession>
<dbReference type="OrthoDB" id="4083871at2759"/>
<organism evidence="2 3">
    <name type="scientific">Sclerotinia borealis (strain F-4128)</name>
    <dbReference type="NCBI Taxonomy" id="1432307"/>
    <lineage>
        <taxon>Eukaryota</taxon>
        <taxon>Fungi</taxon>
        <taxon>Dikarya</taxon>
        <taxon>Ascomycota</taxon>
        <taxon>Pezizomycotina</taxon>
        <taxon>Leotiomycetes</taxon>
        <taxon>Helotiales</taxon>
        <taxon>Sclerotiniaceae</taxon>
        <taxon>Sclerotinia</taxon>
    </lineage>
</organism>
<keyword evidence="1" id="KW-0812">Transmembrane</keyword>
<dbReference type="HOGENOM" id="CLU_1482819_0_0_1"/>